<dbReference type="EMBL" id="JAEKJW010000003">
    <property type="protein sequence ID" value="MBN8197940.1"/>
    <property type="molecule type" value="Genomic_DNA"/>
</dbReference>
<evidence type="ECO:0000313" key="2">
    <source>
        <dbReference type="Proteomes" id="UP000664405"/>
    </source>
</evidence>
<dbReference type="RefSeq" id="WP_156480808.1">
    <property type="nucleotide sequence ID" value="NZ_JAEKJW010000003.1"/>
</dbReference>
<accession>A0A8I1MAN8</accession>
<name>A0A8I1MAN8_9PROT</name>
<evidence type="ECO:0000313" key="1">
    <source>
        <dbReference type="EMBL" id="MBN8197940.1"/>
    </source>
</evidence>
<dbReference type="AlphaFoldDB" id="A0A8I1MAN8"/>
<dbReference type="Proteomes" id="UP000664405">
    <property type="component" value="Unassembled WGS sequence"/>
</dbReference>
<gene>
    <name evidence="1" type="ORF">JF547_15845</name>
</gene>
<reference evidence="1" key="1">
    <citation type="submission" date="2020-12" db="EMBL/GenBank/DDBJ databases">
        <title>Oil enriched cultivation method for isolating marine PHA-producing bacteria.</title>
        <authorList>
            <person name="Zheng W."/>
            <person name="Yu S."/>
            <person name="Huang Y."/>
        </authorList>
    </citation>
    <scope>NUCLEOTIDE SEQUENCE</scope>
    <source>
        <strain evidence="1">SY-2-3</strain>
    </source>
</reference>
<protein>
    <submittedName>
        <fullName evidence="1">Uncharacterized protein</fullName>
    </submittedName>
</protein>
<sequence>MVKRKSTGIVRSCMVVAIFVTALLLSFELLPSAQADAANQQAKTITWVQK</sequence>
<organism evidence="1 2">
    <name type="scientific">Thalassospira povalilytica</name>
    <dbReference type="NCBI Taxonomy" id="732237"/>
    <lineage>
        <taxon>Bacteria</taxon>
        <taxon>Pseudomonadati</taxon>
        <taxon>Pseudomonadota</taxon>
        <taxon>Alphaproteobacteria</taxon>
        <taxon>Rhodospirillales</taxon>
        <taxon>Thalassospiraceae</taxon>
        <taxon>Thalassospira</taxon>
    </lineage>
</organism>
<proteinExistence type="predicted"/>
<comment type="caution">
    <text evidence="1">The sequence shown here is derived from an EMBL/GenBank/DDBJ whole genome shotgun (WGS) entry which is preliminary data.</text>
</comment>